<evidence type="ECO:0008006" key="3">
    <source>
        <dbReference type="Google" id="ProtNLM"/>
    </source>
</evidence>
<proteinExistence type="predicted"/>
<reference evidence="1 2" key="1">
    <citation type="submission" date="2024-02" db="EMBL/GenBank/DDBJ databases">
        <title>Discinaceae phylogenomics.</title>
        <authorList>
            <person name="Dirks A.C."/>
            <person name="James T.Y."/>
        </authorList>
    </citation>
    <scope>NUCLEOTIDE SEQUENCE [LARGE SCALE GENOMIC DNA]</scope>
    <source>
        <strain evidence="1 2">ACD0624</strain>
    </source>
</reference>
<evidence type="ECO:0000313" key="1">
    <source>
        <dbReference type="EMBL" id="KAL0635150.1"/>
    </source>
</evidence>
<keyword evidence="2" id="KW-1185">Reference proteome</keyword>
<protein>
    <recommendedName>
        <fullName evidence="3">DNA-directed DNA polymerase</fullName>
    </recommendedName>
</protein>
<comment type="caution">
    <text evidence="1">The sequence shown here is derived from an EMBL/GenBank/DDBJ whole genome shotgun (WGS) entry which is preliminary data.</text>
</comment>
<dbReference type="EMBL" id="JBBBZM010000076">
    <property type="protein sequence ID" value="KAL0635150.1"/>
    <property type="molecule type" value="Genomic_DNA"/>
</dbReference>
<accession>A0ABR3GGU8</accession>
<gene>
    <name evidence="1" type="ORF">Q9L58_005875</name>
</gene>
<dbReference type="Proteomes" id="UP001447188">
    <property type="component" value="Unassembled WGS sequence"/>
</dbReference>
<evidence type="ECO:0000313" key="2">
    <source>
        <dbReference type="Proteomes" id="UP001447188"/>
    </source>
</evidence>
<organism evidence="1 2">
    <name type="scientific">Discina gigas</name>
    <dbReference type="NCBI Taxonomy" id="1032678"/>
    <lineage>
        <taxon>Eukaryota</taxon>
        <taxon>Fungi</taxon>
        <taxon>Dikarya</taxon>
        <taxon>Ascomycota</taxon>
        <taxon>Pezizomycotina</taxon>
        <taxon>Pezizomycetes</taxon>
        <taxon>Pezizales</taxon>
        <taxon>Discinaceae</taxon>
        <taxon>Discina</taxon>
    </lineage>
</organism>
<sequence>MREVTKATRQRAIYQETAFDYERRIRQKVSEKVARRKVGLPESQSVGMGIIGVEITQRQCGGFGNVEEVPKEFQCLDMHSVYAAAIQKQACEDGMGYVIEWTTCGCVWGLKCVEVDPRE</sequence>
<name>A0ABR3GGU8_9PEZI</name>